<dbReference type="PANTHER" id="PTHR33067:SF31">
    <property type="entry name" value="RNA-DIRECTED DNA POLYMERASE"/>
    <property type="match status" value="1"/>
</dbReference>
<dbReference type="PANTHER" id="PTHR33067">
    <property type="entry name" value="RNA-DIRECTED DNA POLYMERASE-RELATED"/>
    <property type="match status" value="1"/>
</dbReference>
<comment type="caution">
    <text evidence="3">The sequence shown here is derived from an EMBL/GenBank/DDBJ whole genome shotgun (WGS) entry which is preliminary data.</text>
</comment>
<feature type="region of interest" description="Disordered" evidence="1">
    <location>
        <begin position="1"/>
        <end position="20"/>
    </location>
</feature>
<feature type="compositionally biased region" description="Basic and acidic residues" evidence="1">
    <location>
        <begin position="426"/>
        <end position="438"/>
    </location>
</feature>
<dbReference type="CDD" id="cd00303">
    <property type="entry name" value="retropepsin_like"/>
    <property type="match status" value="1"/>
</dbReference>
<sequence length="898" mass="101557">MMDDFDESVDRHHTGNRPTTFSDYNRPALFYSNRSAIRPPQPARADFAFKPWYYDLVSKNQFDGLEGQLPFDHIEKFEDMVSSIKAEGIPADYLLCKLFPYSLRERGIIWLRQLRPVSLNTWQEVKDAFLVHFYDEPLSEEARLQISSFSQGRTESFKAAWLRFGAYQRNCPHHGFSEVRLLGIFFKGIDYRYQVILDGASNGNFTTRTPSEATNLIKNSASSYGIRGIDNERRQLAAKVYSKQLEQSVNQSVSTSLQTIALPTLNATLTPPSTRKIEAMLEAIYNRNIELETKLANLYVQLRSGNQQKFSETALMTVCHAVLMESTDTLVTVEESEADFVVAEAVSTDTNLYRPTLVQKSEKFSCDEAKSTWFDTDLHDHLTRSLSVDRHHLGVDQHPSETEAESTFDGIESSELDTEESTPDSSVDRHSPSVDRHWTRTAPIRLEFPPVAEQVYTPQVPCPIPRRYKKEIQQERCKDIMDKILPELPPVDIEKLPPPLQSAIILYEAPQKQKDKKKTVVISEQVNVMIQSRIPEKLPVLESFVLDCYISTGRFPRSLCDLGSCINLMPHSVAVRLGITAYRPTKITLLLADRSKRIPEGVLEDVPVQIGECLIHTNFVVLEYEEEPPDPLILGRSLLATVGAQIDVKKGQIFLHVCDVVMNFDMDKLRKPPTIDGQAFSVETSTDIIVEYVKELDLVEHVTLKAAKLEDWSGDHLFSTWLHDEVQISDTLLQDDVFMMETQIAQLSCRNSAEIQAAGLVSIDTTRVSVDTRLDETDDCRPHHLEVDTTSRHNALVSIDTTTSVGRHPRRAESNLSVKAVLRAEIMAASPGTVATAPLPLRPPPNRKRSRPPIPKPRLADIPHFLGTSHAPTAYIPPWMMRRFSRKYLLPPSDPPDA</sequence>
<feature type="region of interest" description="Disordered" evidence="1">
    <location>
        <begin position="395"/>
        <end position="438"/>
    </location>
</feature>
<dbReference type="OrthoDB" id="1105819at2759"/>
<feature type="domain" description="Retrotransposon gag" evidence="2">
    <location>
        <begin position="97"/>
        <end position="190"/>
    </location>
</feature>
<dbReference type="AlphaFoldDB" id="A0A8T2ACV2"/>
<dbReference type="InterPro" id="IPR005162">
    <property type="entry name" value="Retrotrans_gag_dom"/>
</dbReference>
<feature type="compositionally biased region" description="Acidic residues" evidence="1">
    <location>
        <begin position="402"/>
        <end position="422"/>
    </location>
</feature>
<organism evidence="3 4">
    <name type="scientific">Arabidopsis suecica</name>
    <name type="common">Swedish thale-cress</name>
    <name type="synonym">Cardaminopsis suecica</name>
    <dbReference type="NCBI Taxonomy" id="45249"/>
    <lineage>
        <taxon>Eukaryota</taxon>
        <taxon>Viridiplantae</taxon>
        <taxon>Streptophyta</taxon>
        <taxon>Embryophyta</taxon>
        <taxon>Tracheophyta</taxon>
        <taxon>Spermatophyta</taxon>
        <taxon>Magnoliopsida</taxon>
        <taxon>eudicotyledons</taxon>
        <taxon>Gunneridae</taxon>
        <taxon>Pentapetalae</taxon>
        <taxon>rosids</taxon>
        <taxon>malvids</taxon>
        <taxon>Brassicales</taxon>
        <taxon>Brassicaceae</taxon>
        <taxon>Camelineae</taxon>
        <taxon>Arabidopsis</taxon>
    </lineage>
</organism>
<keyword evidence="4" id="KW-1185">Reference proteome</keyword>
<dbReference type="Pfam" id="PF03732">
    <property type="entry name" value="Retrotrans_gag"/>
    <property type="match status" value="1"/>
</dbReference>
<feature type="region of interest" description="Disordered" evidence="1">
    <location>
        <begin position="834"/>
        <end position="865"/>
    </location>
</feature>
<proteinExistence type="predicted"/>
<gene>
    <name evidence="3" type="ORF">ISN44_As09g000040</name>
</gene>
<dbReference type="EMBL" id="JAEFBJ010000009">
    <property type="protein sequence ID" value="KAG7571563.1"/>
    <property type="molecule type" value="Genomic_DNA"/>
</dbReference>
<protein>
    <submittedName>
        <fullName evidence="3">Retrotransposon gag domain</fullName>
    </submittedName>
</protein>
<evidence type="ECO:0000259" key="2">
    <source>
        <dbReference type="Pfam" id="PF03732"/>
    </source>
</evidence>
<dbReference type="Proteomes" id="UP000694251">
    <property type="component" value="Chromosome 9"/>
</dbReference>
<evidence type="ECO:0000256" key="1">
    <source>
        <dbReference type="SAM" id="MobiDB-lite"/>
    </source>
</evidence>
<accession>A0A8T2ACV2</accession>
<name>A0A8T2ACV2_ARASU</name>
<evidence type="ECO:0000313" key="4">
    <source>
        <dbReference type="Proteomes" id="UP000694251"/>
    </source>
</evidence>
<reference evidence="3 4" key="1">
    <citation type="submission" date="2020-12" db="EMBL/GenBank/DDBJ databases">
        <title>Concerted genomic and epigenomic changes stabilize Arabidopsis allopolyploids.</title>
        <authorList>
            <person name="Chen Z."/>
        </authorList>
    </citation>
    <scope>NUCLEOTIDE SEQUENCE [LARGE SCALE GENOMIC DNA]</scope>
    <source>
        <strain evidence="3">As9502</strain>
        <tissue evidence="3">Leaf</tissue>
    </source>
</reference>
<evidence type="ECO:0000313" key="3">
    <source>
        <dbReference type="EMBL" id="KAG7571563.1"/>
    </source>
</evidence>